<accession>A0A5B0N4Y1</accession>
<dbReference type="SUPFAM" id="SSF53474">
    <property type="entry name" value="alpha/beta-Hydrolases"/>
    <property type="match status" value="1"/>
</dbReference>
<protein>
    <submittedName>
        <fullName evidence="2">Uncharacterized protein</fullName>
    </submittedName>
</protein>
<feature type="region of interest" description="Disordered" evidence="1">
    <location>
        <begin position="1"/>
        <end position="23"/>
    </location>
</feature>
<evidence type="ECO:0000313" key="3">
    <source>
        <dbReference type="Proteomes" id="UP000325313"/>
    </source>
</evidence>
<evidence type="ECO:0000313" key="2">
    <source>
        <dbReference type="EMBL" id="KAA1083534.1"/>
    </source>
</evidence>
<comment type="caution">
    <text evidence="2">The sequence shown here is derived from an EMBL/GenBank/DDBJ whole genome shotgun (WGS) entry which is preliminary data.</text>
</comment>
<gene>
    <name evidence="2" type="ORF">PGTUg99_035688</name>
</gene>
<dbReference type="PANTHER" id="PTHR37574">
    <property type="entry name" value="LIPASE B"/>
    <property type="match status" value="1"/>
</dbReference>
<dbReference type="InterPro" id="IPR053228">
    <property type="entry name" value="Stereospecific_Lipase"/>
</dbReference>
<dbReference type="Proteomes" id="UP000325313">
    <property type="component" value="Unassembled WGS sequence"/>
</dbReference>
<reference evidence="2 3" key="1">
    <citation type="submission" date="2019-05" db="EMBL/GenBank/DDBJ databases">
        <title>Emergence of the Ug99 lineage of the wheat stem rust pathogen through somatic hybridization.</title>
        <authorList>
            <person name="Li F."/>
            <person name="Upadhyaya N.M."/>
            <person name="Sperschneider J."/>
            <person name="Matny O."/>
            <person name="Nguyen-Phuc H."/>
            <person name="Mago R."/>
            <person name="Raley C."/>
            <person name="Miller M.E."/>
            <person name="Silverstein K.A.T."/>
            <person name="Henningsen E."/>
            <person name="Hirsch C.D."/>
            <person name="Visser B."/>
            <person name="Pretorius Z.A."/>
            <person name="Steffenson B.J."/>
            <person name="Schwessinger B."/>
            <person name="Dodds P.N."/>
            <person name="Figueroa M."/>
        </authorList>
    </citation>
    <scope>NUCLEOTIDE SEQUENCE [LARGE SCALE GENOMIC DNA]</scope>
    <source>
        <strain evidence="2 3">Ug99</strain>
    </source>
</reference>
<name>A0A5B0N4Y1_PUCGR</name>
<dbReference type="PANTHER" id="PTHR37574:SF1">
    <property type="entry name" value="LIPASE B"/>
    <property type="match status" value="1"/>
</dbReference>
<sequence length="569" mass="61750">MISVRQGSPIASATQEESQQETDTFVTMAVNPAEAPNLTQLRRCSRCELMILIKIAEGQGAETQAKRANHDLGLLRAKSSLPGLTRLISTCPPSLSLNLTGSYMSAPWALIDQVILKCFYAGIPSRLSSGDGVGFSRLLARRFFQRRHNASHCAEIFEYWDYKLSSRRMGFTSWIFVFLLIGPLDCLSTSLPLSKRQTLLDIISGNDRFYDVTASPEGPLPPQVPGDAPWTQAESSYQKMISCPLGIQNKERGIVLLVPGTAGSANEAFKSSAYYQVLPSQGFDVCWVDTPNYSLTDMQLAAEFVAYAIKSLAPQSINTGGKINIVSYSQGGPNVQWASTFWPSIHKLITGHISLSPSMRGTLSSLILCPASNIAGGCLPSILQQTKGSNYMNAANSLKDTRSAAYALIPTTIIYTLSDEIVTPQLGYSASSRLIGASNIVLQSICPLSFDVDHLGIPGDVGAYGIALDALLNGRPAHPSTVDRSYCTKTAASLGFRLNNAANDLRFVFRTIFGTRRFQMISSELQTLRVPVEPLLQQYVCDRGYASSGCTRNGFRDSAPTESIFAGLL</sequence>
<evidence type="ECO:0000256" key="1">
    <source>
        <dbReference type="SAM" id="MobiDB-lite"/>
    </source>
</evidence>
<dbReference type="Gene3D" id="3.40.50.1820">
    <property type="entry name" value="alpha/beta hydrolase"/>
    <property type="match status" value="1"/>
</dbReference>
<organism evidence="2 3">
    <name type="scientific">Puccinia graminis f. sp. tritici</name>
    <dbReference type="NCBI Taxonomy" id="56615"/>
    <lineage>
        <taxon>Eukaryota</taxon>
        <taxon>Fungi</taxon>
        <taxon>Dikarya</taxon>
        <taxon>Basidiomycota</taxon>
        <taxon>Pucciniomycotina</taxon>
        <taxon>Pucciniomycetes</taxon>
        <taxon>Pucciniales</taxon>
        <taxon>Pucciniaceae</taxon>
        <taxon>Puccinia</taxon>
    </lineage>
</organism>
<dbReference type="EMBL" id="VDEP01000438">
    <property type="protein sequence ID" value="KAA1083534.1"/>
    <property type="molecule type" value="Genomic_DNA"/>
</dbReference>
<dbReference type="InterPro" id="IPR029058">
    <property type="entry name" value="AB_hydrolase_fold"/>
</dbReference>
<dbReference type="AlphaFoldDB" id="A0A5B0N4Y1"/>
<proteinExistence type="predicted"/>